<feature type="compositionally biased region" description="Basic and acidic residues" evidence="1">
    <location>
        <begin position="91"/>
        <end position="101"/>
    </location>
</feature>
<dbReference type="EMBL" id="PGOL01001762">
    <property type="protein sequence ID" value="PKI54868.1"/>
    <property type="molecule type" value="Genomic_DNA"/>
</dbReference>
<reference evidence="2 3" key="1">
    <citation type="submission" date="2017-11" db="EMBL/GenBank/DDBJ databases">
        <title>De-novo sequencing of pomegranate (Punica granatum L.) genome.</title>
        <authorList>
            <person name="Akparov Z."/>
            <person name="Amiraslanov A."/>
            <person name="Hajiyeva S."/>
            <person name="Abbasov M."/>
            <person name="Kaur K."/>
            <person name="Hamwieh A."/>
            <person name="Solovyev V."/>
            <person name="Salamov A."/>
            <person name="Braich B."/>
            <person name="Kosarev P."/>
            <person name="Mahmoud A."/>
            <person name="Hajiyev E."/>
            <person name="Babayeva S."/>
            <person name="Izzatullayeva V."/>
            <person name="Mammadov A."/>
            <person name="Mammadov A."/>
            <person name="Sharifova S."/>
            <person name="Ojaghi J."/>
            <person name="Eynullazada K."/>
            <person name="Bayramov B."/>
            <person name="Abdulazimova A."/>
            <person name="Shahmuradov I."/>
        </authorList>
    </citation>
    <scope>NUCLEOTIDE SEQUENCE [LARGE SCALE GENOMIC DNA]</scope>
    <source>
        <strain evidence="3">cv. AG2017</strain>
        <tissue evidence="2">Leaf</tissue>
    </source>
</reference>
<gene>
    <name evidence="2" type="ORF">CRG98_024751</name>
</gene>
<organism evidence="2 3">
    <name type="scientific">Punica granatum</name>
    <name type="common">Pomegranate</name>
    <dbReference type="NCBI Taxonomy" id="22663"/>
    <lineage>
        <taxon>Eukaryota</taxon>
        <taxon>Viridiplantae</taxon>
        <taxon>Streptophyta</taxon>
        <taxon>Embryophyta</taxon>
        <taxon>Tracheophyta</taxon>
        <taxon>Spermatophyta</taxon>
        <taxon>Magnoliopsida</taxon>
        <taxon>eudicotyledons</taxon>
        <taxon>Gunneridae</taxon>
        <taxon>Pentapetalae</taxon>
        <taxon>rosids</taxon>
        <taxon>malvids</taxon>
        <taxon>Myrtales</taxon>
        <taxon>Lythraceae</taxon>
        <taxon>Punica</taxon>
    </lineage>
</organism>
<evidence type="ECO:0000256" key="1">
    <source>
        <dbReference type="SAM" id="MobiDB-lite"/>
    </source>
</evidence>
<dbReference type="AlphaFoldDB" id="A0A2I0JF61"/>
<name>A0A2I0JF61_PUNGR</name>
<dbReference type="SUPFAM" id="SSF46689">
    <property type="entry name" value="Homeodomain-like"/>
    <property type="match status" value="1"/>
</dbReference>
<evidence type="ECO:0000313" key="3">
    <source>
        <dbReference type="Proteomes" id="UP000233551"/>
    </source>
</evidence>
<dbReference type="STRING" id="22663.A0A2I0JF61"/>
<evidence type="ECO:0000313" key="2">
    <source>
        <dbReference type="EMBL" id="PKI54868.1"/>
    </source>
</evidence>
<feature type="region of interest" description="Disordered" evidence="1">
    <location>
        <begin position="64"/>
        <end position="107"/>
    </location>
</feature>
<dbReference type="PANTHER" id="PTHR44042">
    <property type="entry name" value="DUPLICATED HOMEODOMAIN-LIKE SUPERFAMILY PROTEIN-RELATED"/>
    <property type="match status" value="1"/>
</dbReference>
<keyword evidence="3" id="KW-1185">Reference proteome</keyword>
<feature type="compositionally biased region" description="Basic and acidic residues" evidence="1">
    <location>
        <begin position="152"/>
        <end position="169"/>
    </location>
</feature>
<sequence>MDSGGEGSISGKDQAVDAPSVANGGMTLDHFLDINLDEILDGHAVNEFLDDLDKWLLVPEAVPEGPTDHGQSAIIPAPGEAEAGQKRKRKEAVGELVERQKPERKKAVSWTEDERRIFMFGYDLYKTSTEKWKEISTPMLPNTTEIASHAQKYPERRERRRQDRQRKSINDTVVREEDWIDLVPSIQEKHDMQSRLHQMPVMGAPTDPRPSFCGYGQTQMQPARQECQPVEHHLNQMLVMAAPADPRPRFNICGQIQMQPLAPNTPGAHLQEEFFSSIGGPTIPCLAPVRHYLNQMPVAALADPRPSFDVCRQIQMQPLAPNTPDAHHQEEFFRSIEGPNMPCPASVLPAPIQDHPQSIRPEFQPVPTIQPTVRPYPAILMPPLMGQDFSIQGFNISSGAIPISPVVEYQQVQPSFYNNQRTLSFSDLAYANTTTRVEHWDI</sequence>
<proteinExistence type="predicted"/>
<protein>
    <submittedName>
        <fullName evidence="2">Uncharacterized protein</fullName>
    </submittedName>
</protein>
<dbReference type="Proteomes" id="UP000233551">
    <property type="component" value="Unassembled WGS sequence"/>
</dbReference>
<dbReference type="InterPro" id="IPR009057">
    <property type="entry name" value="Homeodomain-like_sf"/>
</dbReference>
<accession>A0A2I0JF61</accession>
<feature type="region of interest" description="Disordered" evidence="1">
    <location>
        <begin position="143"/>
        <end position="169"/>
    </location>
</feature>
<comment type="caution">
    <text evidence="2">The sequence shown here is derived from an EMBL/GenBank/DDBJ whole genome shotgun (WGS) entry which is preliminary data.</text>
</comment>